<evidence type="ECO:0000256" key="3">
    <source>
        <dbReference type="ARBA" id="ARBA00011209"/>
    </source>
</evidence>
<feature type="domain" description="TRNA-binding" evidence="17">
    <location>
        <begin position="39"/>
        <end position="148"/>
    </location>
</feature>
<dbReference type="GO" id="GO:0004826">
    <property type="term" value="F:phenylalanine-tRNA ligase activity"/>
    <property type="evidence" value="ECO:0007669"/>
    <property type="project" value="UniProtKB-UniRule"/>
</dbReference>
<dbReference type="SUPFAM" id="SSF54991">
    <property type="entry name" value="Anticodon-binding domain of PheRS"/>
    <property type="match status" value="1"/>
</dbReference>
<dbReference type="Gene3D" id="3.50.40.10">
    <property type="entry name" value="Phenylalanyl-trna Synthetase, Chain B, domain 3"/>
    <property type="match status" value="1"/>
</dbReference>
<dbReference type="Pfam" id="PF17759">
    <property type="entry name" value="tRNA_synthFbeta"/>
    <property type="match status" value="1"/>
</dbReference>
<comment type="catalytic activity">
    <reaction evidence="14 15">
        <text>tRNA(Phe) + L-phenylalanine + ATP = L-phenylalanyl-tRNA(Phe) + AMP + diphosphate + H(+)</text>
        <dbReference type="Rhea" id="RHEA:19413"/>
        <dbReference type="Rhea" id="RHEA-COMP:9668"/>
        <dbReference type="Rhea" id="RHEA-COMP:9699"/>
        <dbReference type="ChEBI" id="CHEBI:15378"/>
        <dbReference type="ChEBI" id="CHEBI:30616"/>
        <dbReference type="ChEBI" id="CHEBI:33019"/>
        <dbReference type="ChEBI" id="CHEBI:58095"/>
        <dbReference type="ChEBI" id="CHEBI:78442"/>
        <dbReference type="ChEBI" id="CHEBI:78531"/>
        <dbReference type="ChEBI" id="CHEBI:456215"/>
        <dbReference type="EC" id="6.1.1.20"/>
    </reaction>
</comment>
<evidence type="ECO:0000256" key="16">
    <source>
        <dbReference type="PROSITE-ProRule" id="PRU00209"/>
    </source>
</evidence>
<dbReference type="GO" id="GO:0000049">
    <property type="term" value="F:tRNA binding"/>
    <property type="evidence" value="ECO:0007669"/>
    <property type="project" value="UniProtKB-UniRule"/>
</dbReference>
<dbReference type="HAMAP" id="MF_00283">
    <property type="entry name" value="Phe_tRNA_synth_beta1"/>
    <property type="match status" value="1"/>
</dbReference>
<evidence type="ECO:0000256" key="10">
    <source>
        <dbReference type="ARBA" id="ARBA00022842"/>
    </source>
</evidence>
<dbReference type="InterPro" id="IPR005121">
    <property type="entry name" value="Fdx_antiC-bd"/>
</dbReference>
<dbReference type="PANTHER" id="PTHR10947">
    <property type="entry name" value="PHENYLALANYL-TRNA SYNTHETASE BETA CHAIN AND LEUCINE-RICH REPEAT-CONTAINING PROTEIN 47"/>
    <property type="match status" value="1"/>
</dbReference>
<dbReference type="InterPro" id="IPR045864">
    <property type="entry name" value="aa-tRNA-synth_II/BPL/LPL"/>
</dbReference>
<evidence type="ECO:0000256" key="6">
    <source>
        <dbReference type="ARBA" id="ARBA00022598"/>
    </source>
</evidence>
<protein>
    <recommendedName>
        <fullName evidence="15">Phenylalanine--tRNA ligase beta subunit</fullName>
        <ecNumber evidence="15">6.1.1.20</ecNumber>
    </recommendedName>
    <alternativeName>
        <fullName evidence="15">Phenylalanyl-tRNA synthetase beta subunit</fullName>
        <shortName evidence="15">PheRS</shortName>
    </alternativeName>
</protein>
<reference evidence="20 21" key="1">
    <citation type="submission" date="2019-11" db="EMBL/GenBank/DDBJ databases">
        <authorList>
            <person name="Zhang X.Y."/>
        </authorList>
    </citation>
    <scope>NUCLEOTIDE SEQUENCE [LARGE SCALE GENOMIC DNA]</scope>
    <source>
        <strain evidence="20 21">C176</strain>
    </source>
</reference>
<keyword evidence="7 15" id="KW-0479">Metal-binding</keyword>
<dbReference type="Gene3D" id="3.30.56.10">
    <property type="match status" value="2"/>
</dbReference>
<dbReference type="PROSITE" id="PS51447">
    <property type="entry name" value="FDX_ACB"/>
    <property type="match status" value="1"/>
</dbReference>
<dbReference type="InterPro" id="IPR033714">
    <property type="entry name" value="tRNA_bind_bactPheRS"/>
</dbReference>
<dbReference type="InterPro" id="IPR020825">
    <property type="entry name" value="Phe-tRNA_synthase-like_B3/B4"/>
</dbReference>
<dbReference type="FunFam" id="3.30.56.10:FF:000002">
    <property type="entry name" value="Phenylalanine--tRNA ligase beta subunit"/>
    <property type="match status" value="1"/>
</dbReference>
<feature type="binding site" evidence="15">
    <location>
        <position position="454"/>
    </location>
    <ligand>
        <name>Mg(2+)</name>
        <dbReference type="ChEBI" id="CHEBI:18420"/>
        <note>shared with alpha subunit</note>
    </ligand>
</feature>
<dbReference type="EMBL" id="WJPP01000001">
    <property type="protein sequence ID" value="MRH77397.1"/>
    <property type="molecule type" value="Genomic_DNA"/>
</dbReference>
<dbReference type="Pfam" id="PF03147">
    <property type="entry name" value="FDX-ACB"/>
    <property type="match status" value="1"/>
</dbReference>
<evidence type="ECO:0000259" key="17">
    <source>
        <dbReference type="PROSITE" id="PS50886"/>
    </source>
</evidence>
<evidence type="ECO:0000313" key="21">
    <source>
        <dbReference type="Proteomes" id="UP000433788"/>
    </source>
</evidence>
<dbReference type="FunFam" id="3.30.70.380:FF:000001">
    <property type="entry name" value="Phenylalanine--tRNA ligase beta subunit"/>
    <property type="match status" value="1"/>
</dbReference>
<dbReference type="SUPFAM" id="SSF55681">
    <property type="entry name" value="Class II aaRS and biotin synthetases"/>
    <property type="match status" value="1"/>
</dbReference>
<dbReference type="Pfam" id="PF01588">
    <property type="entry name" value="tRNA_bind"/>
    <property type="match status" value="1"/>
</dbReference>
<evidence type="ECO:0000256" key="8">
    <source>
        <dbReference type="ARBA" id="ARBA00022741"/>
    </source>
</evidence>
<dbReference type="InterPro" id="IPR009061">
    <property type="entry name" value="DNA-bd_dom_put_sf"/>
</dbReference>
<feature type="binding site" evidence="15">
    <location>
        <position position="464"/>
    </location>
    <ligand>
        <name>Mg(2+)</name>
        <dbReference type="ChEBI" id="CHEBI:18420"/>
        <note>shared with alpha subunit</note>
    </ligand>
</feature>
<accession>A0A6N7QSV7</accession>
<dbReference type="EC" id="6.1.1.20" evidence="15"/>
<evidence type="ECO:0000256" key="12">
    <source>
        <dbReference type="ARBA" id="ARBA00022917"/>
    </source>
</evidence>
<dbReference type="FunFam" id="3.30.930.10:FF:000022">
    <property type="entry name" value="Phenylalanine--tRNA ligase beta subunit"/>
    <property type="match status" value="1"/>
</dbReference>
<dbReference type="FunFam" id="2.40.50.140:FF:000045">
    <property type="entry name" value="Phenylalanine--tRNA ligase beta subunit"/>
    <property type="match status" value="1"/>
</dbReference>
<dbReference type="Proteomes" id="UP000433788">
    <property type="component" value="Unassembled WGS sequence"/>
</dbReference>
<dbReference type="NCBIfam" id="NF045760">
    <property type="entry name" value="YtpR"/>
    <property type="match status" value="1"/>
</dbReference>
<keyword evidence="9 15" id="KW-0067">ATP-binding</keyword>
<comment type="caution">
    <text evidence="20">The sequence shown here is derived from an EMBL/GenBank/DDBJ whole genome shotgun (WGS) entry which is preliminary data.</text>
</comment>
<dbReference type="PROSITE" id="PS50886">
    <property type="entry name" value="TRBD"/>
    <property type="match status" value="1"/>
</dbReference>
<dbReference type="CDD" id="cd00769">
    <property type="entry name" value="PheRS_beta_core"/>
    <property type="match status" value="1"/>
</dbReference>
<evidence type="ECO:0000256" key="13">
    <source>
        <dbReference type="ARBA" id="ARBA00023146"/>
    </source>
</evidence>
<evidence type="ECO:0000313" key="20">
    <source>
        <dbReference type="EMBL" id="MRH77397.1"/>
    </source>
</evidence>
<dbReference type="SMART" id="SM00874">
    <property type="entry name" value="B5"/>
    <property type="match status" value="1"/>
</dbReference>
<dbReference type="Gene3D" id="2.40.50.140">
    <property type="entry name" value="Nucleic acid-binding proteins"/>
    <property type="match status" value="1"/>
</dbReference>
<dbReference type="SMART" id="SM00896">
    <property type="entry name" value="FDX-ACB"/>
    <property type="match status" value="1"/>
</dbReference>
<dbReference type="GO" id="GO:0000287">
    <property type="term" value="F:magnesium ion binding"/>
    <property type="evidence" value="ECO:0007669"/>
    <property type="project" value="UniProtKB-UniRule"/>
</dbReference>
<gene>
    <name evidence="15 20" type="primary">pheT</name>
    <name evidence="20" type="ORF">GH984_01555</name>
</gene>
<feature type="domain" description="B5" evidence="19">
    <location>
        <begin position="401"/>
        <end position="476"/>
    </location>
</feature>
<keyword evidence="8 15" id="KW-0547">Nucleotide-binding</keyword>
<dbReference type="SUPFAM" id="SSF56037">
    <property type="entry name" value="PheT/TilS domain"/>
    <property type="match status" value="1"/>
</dbReference>
<dbReference type="InterPro" id="IPR005146">
    <property type="entry name" value="B3/B4_tRNA-bd"/>
</dbReference>
<evidence type="ECO:0000256" key="1">
    <source>
        <dbReference type="ARBA" id="ARBA00004496"/>
    </source>
</evidence>
<dbReference type="InterPro" id="IPR045060">
    <property type="entry name" value="Phe-tRNA-ligase_IIc_bsu"/>
</dbReference>
<name>A0A6N7QSV7_9GAMM</name>
<dbReference type="InterPro" id="IPR041616">
    <property type="entry name" value="PheRS_beta_core"/>
</dbReference>
<dbReference type="InterPro" id="IPR002547">
    <property type="entry name" value="tRNA-bd_dom"/>
</dbReference>
<evidence type="ECO:0000256" key="4">
    <source>
        <dbReference type="ARBA" id="ARBA00022490"/>
    </source>
</evidence>
<dbReference type="AlphaFoldDB" id="A0A6N7QSV7"/>
<dbReference type="GO" id="GO:0005524">
    <property type="term" value="F:ATP binding"/>
    <property type="evidence" value="ECO:0007669"/>
    <property type="project" value="UniProtKB-UniRule"/>
</dbReference>
<keyword evidence="4 15" id="KW-0963">Cytoplasm</keyword>
<dbReference type="PANTHER" id="PTHR10947:SF0">
    <property type="entry name" value="PHENYLALANINE--TRNA LIGASE BETA SUBUNIT"/>
    <property type="match status" value="1"/>
</dbReference>
<dbReference type="InterPro" id="IPR012340">
    <property type="entry name" value="NA-bd_OB-fold"/>
</dbReference>
<evidence type="ECO:0000256" key="15">
    <source>
        <dbReference type="HAMAP-Rule" id="MF_00283"/>
    </source>
</evidence>
<dbReference type="NCBIfam" id="TIGR00472">
    <property type="entry name" value="pheT_bact"/>
    <property type="match status" value="1"/>
</dbReference>
<keyword evidence="21" id="KW-1185">Reference proteome</keyword>
<evidence type="ECO:0000256" key="5">
    <source>
        <dbReference type="ARBA" id="ARBA00022555"/>
    </source>
</evidence>
<dbReference type="Pfam" id="PF03484">
    <property type="entry name" value="B5"/>
    <property type="match status" value="1"/>
</dbReference>
<keyword evidence="6 15" id="KW-0436">Ligase</keyword>
<dbReference type="InterPro" id="IPR005147">
    <property type="entry name" value="tRNA_synthase_B5-dom"/>
</dbReference>
<dbReference type="Gene3D" id="3.30.930.10">
    <property type="entry name" value="Bira Bifunctional Protein, Domain 2"/>
    <property type="match status" value="1"/>
</dbReference>
<evidence type="ECO:0000259" key="19">
    <source>
        <dbReference type="PROSITE" id="PS51483"/>
    </source>
</evidence>
<keyword evidence="5 16" id="KW-0820">tRNA-binding</keyword>
<evidence type="ECO:0000256" key="14">
    <source>
        <dbReference type="ARBA" id="ARBA00049255"/>
    </source>
</evidence>
<dbReference type="PROSITE" id="PS51483">
    <property type="entry name" value="B5"/>
    <property type="match status" value="1"/>
</dbReference>
<evidence type="ECO:0000256" key="11">
    <source>
        <dbReference type="ARBA" id="ARBA00022884"/>
    </source>
</evidence>
<comment type="cofactor">
    <cofactor evidence="15">
        <name>Mg(2+)</name>
        <dbReference type="ChEBI" id="CHEBI:18420"/>
    </cofactor>
    <text evidence="15">Binds 2 magnesium ions per tetramer.</text>
</comment>
<dbReference type="SUPFAM" id="SSF46955">
    <property type="entry name" value="Putative DNA-binding domain"/>
    <property type="match status" value="1"/>
</dbReference>
<keyword evidence="10 15" id="KW-0460">Magnesium</keyword>
<sequence length="792" mass="86055">MRISEHWLREWVAFDDDASALAHRLTMAGLEVDAIEPAAPDFSQVVVGEVVACEPHPNADRLRVCQVNDGSDTLKSVVCGAPNAAVGLKAPFAQIGAVLPGDFKIKAAKLRGVASEGMLCSGRELGVNDEAAGLWALPEDAPVGQSLRDWLGLDDTVIEVELTPNRSDCLGMAGIAREVAALTQGSLSAKPIKDVAATITDQLPISLEAPEDCPRYCGRVIKGVNTHAQTPIWMQERLRRAGVRPLSLAVDITNYVMLELGQPLHAFDLNKIDQGIRVRRASDGEKLVLLNGDTVELSSDTLLIADHSRPLALAGVMGGNDSAVEDETVDLFLESAFFAPRALAGRARQYNLHTDASHRFERGVEPALCRIAIERATQLLIDLAGGQPGPVVDEQASAARPAPVLVTLRPDRVNELLGSQINEAEIEQILTRLGLEVNATQTPWQIKVPGWRFDISREVDLIEEVARVYGYDRLPIRRASAPASIPAHSERRVTLERQRDLLVDRGYYEVISYSFVPESLQQQLDPEQTPLALANPLSSDLSVMRSSLWPGLVRAAVHNQNRQMRSLKLFETGLRFRGQLEALEQQPVIAGLVAGAAVEDDWAAAARPLDFFDIKGDVEALLALAQSNTGIQYVAQEHAALHPGQSAAIQFGGKNIGWVGALHPGVVRTLDLVGPVFVFEIDQSVFSERALPSFAALSRYPAIRRDLAIVVDETVSAQAVIDLVRRSAGPALQAVKIFDVYRGDRLGVDKKSLALGLILQDYSCTLTDDQVEAIQQRVVEELANDLGAELRE</sequence>
<dbReference type="SUPFAM" id="SSF50249">
    <property type="entry name" value="Nucleic acid-binding proteins"/>
    <property type="match status" value="1"/>
</dbReference>
<dbReference type="CDD" id="cd02796">
    <property type="entry name" value="tRNA_bind_bactPheRS"/>
    <property type="match status" value="1"/>
</dbReference>
<evidence type="ECO:0000256" key="9">
    <source>
        <dbReference type="ARBA" id="ARBA00022840"/>
    </source>
</evidence>
<evidence type="ECO:0000256" key="7">
    <source>
        <dbReference type="ARBA" id="ARBA00022723"/>
    </source>
</evidence>
<keyword evidence="12 15" id="KW-0648">Protein biosynthesis</keyword>
<organism evidence="20 21">
    <name type="scientific">Spiribacter salilacus</name>
    <dbReference type="NCBI Taxonomy" id="2664894"/>
    <lineage>
        <taxon>Bacteria</taxon>
        <taxon>Pseudomonadati</taxon>
        <taxon>Pseudomonadota</taxon>
        <taxon>Gammaproteobacteria</taxon>
        <taxon>Chromatiales</taxon>
        <taxon>Ectothiorhodospiraceae</taxon>
        <taxon>Spiribacter</taxon>
    </lineage>
</organism>
<keyword evidence="11 16" id="KW-0694">RNA-binding</keyword>
<feature type="binding site" evidence="15">
    <location>
        <position position="463"/>
    </location>
    <ligand>
        <name>Mg(2+)</name>
        <dbReference type="ChEBI" id="CHEBI:18420"/>
        <note>shared with alpha subunit</note>
    </ligand>
</feature>
<dbReference type="InterPro" id="IPR036690">
    <property type="entry name" value="Fdx_antiC-bd_sf"/>
</dbReference>
<dbReference type="GO" id="GO:0009328">
    <property type="term" value="C:phenylalanine-tRNA ligase complex"/>
    <property type="evidence" value="ECO:0007669"/>
    <property type="project" value="TreeGrafter"/>
</dbReference>
<dbReference type="FunFam" id="3.50.40.10:FF:000001">
    <property type="entry name" value="Phenylalanine--tRNA ligase beta subunit"/>
    <property type="match status" value="1"/>
</dbReference>
<dbReference type="GO" id="GO:0006432">
    <property type="term" value="P:phenylalanyl-tRNA aminoacylation"/>
    <property type="evidence" value="ECO:0007669"/>
    <property type="project" value="UniProtKB-UniRule"/>
</dbReference>
<comment type="similarity">
    <text evidence="2 15">Belongs to the phenylalanyl-tRNA synthetase beta subunit family. Type 1 subfamily.</text>
</comment>
<proteinExistence type="inferred from homology"/>
<comment type="subcellular location">
    <subcellularLocation>
        <location evidence="1 15">Cytoplasm</location>
    </subcellularLocation>
</comment>
<dbReference type="Gene3D" id="3.30.70.380">
    <property type="entry name" value="Ferrodoxin-fold anticodon-binding domain"/>
    <property type="match status" value="1"/>
</dbReference>
<evidence type="ECO:0000256" key="2">
    <source>
        <dbReference type="ARBA" id="ARBA00008653"/>
    </source>
</evidence>
<dbReference type="InterPro" id="IPR004532">
    <property type="entry name" value="Phe-tRNA-ligase_IIc_bsu_bact"/>
</dbReference>
<dbReference type="Pfam" id="PF03483">
    <property type="entry name" value="B3_4"/>
    <property type="match status" value="1"/>
</dbReference>
<feature type="domain" description="FDX-ACB" evidence="18">
    <location>
        <begin position="698"/>
        <end position="791"/>
    </location>
</feature>
<keyword evidence="13 15" id="KW-0030">Aminoacyl-tRNA synthetase</keyword>
<feature type="binding site" evidence="15">
    <location>
        <position position="460"/>
    </location>
    <ligand>
        <name>Mg(2+)</name>
        <dbReference type="ChEBI" id="CHEBI:18420"/>
        <note>shared with alpha subunit</note>
    </ligand>
</feature>
<dbReference type="SMART" id="SM00873">
    <property type="entry name" value="B3_4"/>
    <property type="match status" value="1"/>
</dbReference>
<evidence type="ECO:0000259" key="18">
    <source>
        <dbReference type="PROSITE" id="PS51447"/>
    </source>
</evidence>
<dbReference type="RefSeq" id="WP_153718448.1">
    <property type="nucleotide sequence ID" value="NZ_WJPP01000001.1"/>
</dbReference>
<comment type="subunit">
    <text evidence="3 15">Tetramer of two alpha and two beta subunits.</text>
</comment>